<comment type="caution">
    <text evidence="2">The sequence shown here is derived from an EMBL/GenBank/DDBJ whole genome shotgun (WGS) entry which is preliminary data.</text>
</comment>
<evidence type="ECO:0000313" key="2">
    <source>
        <dbReference type="EMBL" id="KAF0748953.1"/>
    </source>
</evidence>
<organism evidence="2 3">
    <name type="scientific">Aphanomyces astaci</name>
    <name type="common">Crayfish plague agent</name>
    <dbReference type="NCBI Taxonomy" id="112090"/>
    <lineage>
        <taxon>Eukaryota</taxon>
        <taxon>Sar</taxon>
        <taxon>Stramenopiles</taxon>
        <taxon>Oomycota</taxon>
        <taxon>Saprolegniomycetes</taxon>
        <taxon>Saprolegniales</taxon>
        <taxon>Verrucalvaceae</taxon>
        <taxon>Aphanomyces</taxon>
    </lineage>
</organism>
<protein>
    <submittedName>
        <fullName evidence="2">Uncharacterized protein</fullName>
    </submittedName>
</protein>
<feature type="region of interest" description="Disordered" evidence="1">
    <location>
        <begin position="72"/>
        <end position="139"/>
    </location>
</feature>
<proteinExistence type="predicted"/>
<reference evidence="2 3" key="1">
    <citation type="submission" date="2019-06" db="EMBL/GenBank/DDBJ databases">
        <title>Genomics analysis of Aphanomyces spp. identifies a new class of oomycete effector associated with host adaptation.</title>
        <authorList>
            <person name="Gaulin E."/>
        </authorList>
    </citation>
    <scope>NUCLEOTIDE SEQUENCE [LARGE SCALE GENOMIC DNA]</scope>
    <source>
        <strain evidence="2 3">E</strain>
    </source>
</reference>
<feature type="non-terminal residue" evidence="2">
    <location>
        <position position="139"/>
    </location>
</feature>
<feature type="compositionally biased region" description="Polar residues" evidence="1">
    <location>
        <begin position="80"/>
        <end position="98"/>
    </location>
</feature>
<dbReference type="Proteomes" id="UP000469452">
    <property type="component" value="Unassembled WGS sequence"/>
</dbReference>
<name>A0A6A5AB45_APHAT</name>
<evidence type="ECO:0000256" key="1">
    <source>
        <dbReference type="SAM" id="MobiDB-lite"/>
    </source>
</evidence>
<gene>
    <name evidence="2" type="ORF">AaE_007185</name>
</gene>
<dbReference type="AlphaFoldDB" id="A0A6A5AB45"/>
<dbReference type="EMBL" id="VJMI01012955">
    <property type="protein sequence ID" value="KAF0748953.1"/>
    <property type="molecule type" value="Genomic_DNA"/>
</dbReference>
<sequence>MRRRKAPTGQSGLISAWKPGDIVTFTADKVRIYAYTDGCQGILTGVLDHTKRKSFVCDPVIAQPPLTTAWSPATDHIDGSNVNQPNIQLKSNRYPNGRSTKHPPHDDEENTTDASQESLKEGEKPLKKRRNDFANPKTT</sequence>
<evidence type="ECO:0000313" key="3">
    <source>
        <dbReference type="Proteomes" id="UP000469452"/>
    </source>
</evidence>
<accession>A0A6A5AB45</accession>